<sequence>MSDDQRLSRNHDLNLPSWGPYAKQYIGISHINDPSKGVRFDLSFMPGFYRRKIDIPNVLWESGYHPWEASPDFSHFSHRHELEWKDRVYADIAFSRIDEQSRLIRVNFANQTEQPQNLVLHAMASLQPPRLPGHGEVQIFAEARLPYGAKWVDALDYKELTFAKPRPANGLVYDGLSRGEIRGQHFTGGSAIGSPFGTEAGDLLRYEINVETSLKDAVFLLRGQAVRGAELELRIGEYEYRLQMEPSGSLTLSEIHIGSLPAGKVAVSLRARSVNPLVLDGFTLVEQQTSKAAAFVDLPWRIKPELMEGPIPGSLILHYPDSPCYYGLSWNYPGAEIRQFLSDELDHFARHTVHEHVSPILHGNGKGHYTNVFMRPIALNPASSLILHGMVCGGTLEEVHARLASFALDAGSCESVYLAERRKLESPPAYAAGDRYAFSQQLMRATLLTNTVFPVYTKRTFIRHNTPGRWWDSLYTWDSGFIGLGFADLDDSRAIDCLNAYMTEPGDPEAAFIHHGSPVPVQHYLFQELWNRKQSPEFLNYFYPRLRQYYLFLAGKINGSTTDVFQTGLLQTWDYFYNSGGWDDYPPQKHVHELKLEPKAAPVITTSQLIRIAKILRMAAAASDNRQLDTEEYDKDIRRWSDALNAYAWDEEAGCYGYVLHNEEGEYEGLLRHGSEANYNRGLDGLYPLLAGVCDKERTRRLIDALFDEQRFWTPIGLSTVDQSAPYYRADGYWNGAVWMPHQWFFWKTMFDYGYPDLAYRIANTALELWKRETEATYNCYEHFIVQSGRGAGWHHFGGLSAPVINWFAAYYELGKVTTGFNVWMLRQHCKPDYTEYDSEFHYAGQADQPFHIRVNLAEGLSYEAAGTGCDVVCSCHPGGGVELIISNCLPHASFRIRPMPESSRSRSSHDRSGFQS</sequence>
<evidence type="ECO:0000313" key="6">
    <source>
        <dbReference type="Proteomes" id="UP000665561"/>
    </source>
</evidence>
<keyword evidence="3" id="KW-0326">Glycosidase</keyword>
<dbReference type="InterPro" id="IPR054491">
    <property type="entry name" value="MGH1-like_GH"/>
</dbReference>
<dbReference type="SUPFAM" id="SSF48208">
    <property type="entry name" value="Six-hairpin glycosidases"/>
    <property type="match status" value="1"/>
</dbReference>
<dbReference type="Pfam" id="PF22422">
    <property type="entry name" value="MGH1-like_GH"/>
    <property type="match status" value="1"/>
</dbReference>
<dbReference type="Proteomes" id="UP000665561">
    <property type="component" value="Unassembled WGS sequence"/>
</dbReference>
<dbReference type="InterPro" id="IPR012341">
    <property type="entry name" value="6hp_glycosidase-like_sf"/>
</dbReference>
<dbReference type="PANTHER" id="PTHR10412">
    <property type="entry name" value="MANNOSYL-OLIGOSACCHARIDE GLUCOSIDASE"/>
    <property type="match status" value="1"/>
</dbReference>
<evidence type="ECO:0000313" key="5">
    <source>
        <dbReference type="EMBL" id="NBD27887.1"/>
    </source>
</evidence>
<evidence type="ECO:0000256" key="3">
    <source>
        <dbReference type="ARBA" id="ARBA00023295"/>
    </source>
</evidence>
<feature type="domain" description="Mannosylglycerate hydrolase MGH1-like glycoside hydrolase" evidence="4">
    <location>
        <begin position="476"/>
        <end position="797"/>
    </location>
</feature>
<evidence type="ECO:0000256" key="1">
    <source>
        <dbReference type="ARBA" id="ARBA00010833"/>
    </source>
</evidence>
<comment type="caution">
    <text evidence="5">The sequence shown here is derived from an EMBL/GenBank/DDBJ whole genome shotgun (WGS) entry which is preliminary data.</text>
</comment>
<proteinExistence type="inferred from homology"/>
<comment type="similarity">
    <text evidence="1">Belongs to the glycosyl hydrolase 63 family.</text>
</comment>
<dbReference type="InterPro" id="IPR008928">
    <property type="entry name" value="6-hairpin_glycosidase_sf"/>
</dbReference>
<gene>
    <name evidence="5" type="ORF">GT019_28815</name>
</gene>
<evidence type="ECO:0000259" key="4">
    <source>
        <dbReference type="Pfam" id="PF22422"/>
    </source>
</evidence>
<accession>A0ABW9XYV4</accession>
<dbReference type="InterPro" id="IPR004888">
    <property type="entry name" value="Glycoside_hydrolase_63"/>
</dbReference>
<keyword evidence="2" id="KW-0378">Hydrolase</keyword>
<dbReference type="PANTHER" id="PTHR10412:SF11">
    <property type="entry name" value="MANNOSYL-OLIGOSACCHARIDE GLUCOSIDASE"/>
    <property type="match status" value="1"/>
</dbReference>
<keyword evidence="6" id="KW-1185">Reference proteome</keyword>
<protein>
    <recommendedName>
        <fullName evidence="4">Mannosylglycerate hydrolase MGH1-like glycoside hydrolase domain-containing protein</fullName>
    </recommendedName>
</protein>
<dbReference type="Gene3D" id="1.50.10.10">
    <property type="match status" value="1"/>
</dbReference>
<organism evidence="5 6">
    <name type="scientific">Paenibacillus glycinis</name>
    <dbReference type="NCBI Taxonomy" id="2697035"/>
    <lineage>
        <taxon>Bacteria</taxon>
        <taxon>Bacillati</taxon>
        <taxon>Bacillota</taxon>
        <taxon>Bacilli</taxon>
        <taxon>Bacillales</taxon>
        <taxon>Paenibacillaceae</taxon>
        <taxon>Paenibacillus</taxon>
    </lineage>
</organism>
<dbReference type="EMBL" id="JAAAMV010000032">
    <property type="protein sequence ID" value="NBD27887.1"/>
    <property type="molecule type" value="Genomic_DNA"/>
</dbReference>
<name>A0ABW9XYV4_9BACL</name>
<reference evidence="5 6" key="1">
    <citation type="submission" date="2020-01" db="EMBL/GenBank/DDBJ databases">
        <title>Paenibacillus soybeanensis sp. nov. isolated from the nodules of soybean (Glycine max(L.) Merr).</title>
        <authorList>
            <person name="Wang H."/>
        </authorList>
    </citation>
    <scope>NUCLEOTIDE SEQUENCE [LARGE SCALE GENOMIC DNA]</scope>
    <source>
        <strain evidence="5 6">T1</strain>
    </source>
</reference>
<evidence type="ECO:0000256" key="2">
    <source>
        <dbReference type="ARBA" id="ARBA00022801"/>
    </source>
</evidence>